<dbReference type="Proteomes" id="UP001139353">
    <property type="component" value="Unassembled WGS sequence"/>
</dbReference>
<keyword evidence="4" id="KW-1185">Reference proteome</keyword>
<name>A0A9X2BZ76_9BURK</name>
<dbReference type="NCBIfam" id="TIGR01007">
    <property type="entry name" value="eps_fam"/>
    <property type="match status" value="1"/>
</dbReference>
<dbReference type="RefSeq" id="WP_275682397.1">
    <property type="nucleotide sequence ID" value="NZ_JAJLJH010000002.1"/>
</dbReference>
<dbReference type="EMBL" id="JAJLJH010000002">
    <property type="protein sequence ID" value="MCK9686373.1"/>
    <property type="molecule type" value="Genomic_DNA"/>
</dbReference>
<dbReference type="InterPro" id="IPR005702">
    <property type="entry name" value="Wzc-like_C"/>
</dbReference>
<dbReference type="NCBIfam" id="TIGR03018">
    <property type="entry name" value="pepcterm_TyrKin"/>
    <property type="match status" value="1"/>
</dbReference>
<evidence type="ECO:0000313" key="4">
    <source>
        <dbReference type="Proteomes" id="UP001139353"/>
    </source>
</evidence>
<dbReference type="Gene3D" id="3.40.50.300">
    <property type="entry name" value="P-loop containing nucleotide triphosphate hydrolases"/>
    <property type="match status" value="1"/>
</dbReference>
<accession>A0A9X2BZ76</accession>
<comment type="caution">
    <text evidence="3">The sequence shown here is derived from an EMBL/GenBank/DDBJ whole genome shotgun (WGS) entry which is preliminary data.</text>
</comment>
<keyword evidence="1" id="KW-0547">Nucleotide-binding</keyword>
<dbReference type="GO" id="GO:0005886">
    <property type="term" value="C:plasma membrane"/>
    <property type="evidence" value="ECO:0007669"/>
    <property type="project" value="TreeGrafter"/>
</dbReference>
<protein>
    <submittedName>
        <fullName evidence="3">XrtA-associated tyrosine autokinase</fullName>
    </submittedName>
</protein>
<dbReference type="InterPro" id="IPR033756">
    <property type="entry name" value="YlxH/NBP35"/>
</dbReference>
<evidence type="ECO:0000256" key="1">
    <source>
        <dbReference type="ARBA" id="ARBA00022741"/>
    </source>
</evidence>
<reference evidence="3" key="1">
    <citation type="submission" date="2021-11" db="EMBL/GenBank/DDBJ databases">
        <title>BS-T2-15 a new species belonging to the Comamonadaceae family isolated from the soil of a French oak forest.</title>
        <authorList>
            <person name="Mieszkin S."/>
            <person name="Alain K."/>
        </authorList>
    </citation>
    <scope>NUCLEOTIDE SEQUENCE</scope>
    <source>
        <strain evidence="3">BS-T2-15</strain>
    </source>
</reference>
<dbReference type="PANTHER" id="PTHR32309">
    <property type="entry name" value="TYROSINE-PROTEIN KINASE"/>
    <property type="match status" value="1"/>
</dbReference>
<dbReference type="GO" id="GO:0005524">
    <property type="term" value="F:ATP binding"/>
    <property type="evidence" value="ECO:0007669"/>
    <property type="project" value="UniProtKB-KW"/>
</dbReference>
<dbReference type="InterPro" id="IPR027417">
    <property type="entry name" value="P-loop_NTPase"/>
</dbReference>
<dbReference type="CDD" id="cd05387">
    <property type="entry name" value="BY-kinase"/>
    <property type="match status" value="1"/>
</dbReference>
<dbReference type="Pfam" id="PF10609">
    <property type="entry name" value="ParA"/>
    <property type="match status" value="1"/>
</dbReference>
<dbReference type="AlphaFoldDB" id="A0A9X2BZ76"/>
<dbReference type="InterPro" id="IPR050445">
    <property type="entry name" value="Bact_polysacc_biosynth/exp"/>
</dbReference>
<sequence length="309" mass="32688">MASLIEQAAERLEQLRRAGAMMPEDAPVPAAPPTAPAIASAPRVVAAPATIQPAPTAKRVELDLAALAASGLVTPNAPRSQTADEYRVIKRPLISNAMGKGASILKHGNLIMVTSALAGEGKSYTAVNLAMSIAAELDNTVMLVDADVARPSLLRMLNLPPSAGLLDVLKGEAEMSNVLLRTSIEKLTLLPSGTPHPRSTELLASDAMRLLLDDIAKRYPDRIIIFDSPPLLLTTEARVLATQMGQVVMVVQAEKTLRADVQRALATIEACPVRMMLLNMSRSGSPTGEGYGYGHGYSYDGPAERQPAA</sequence>
<gene>
    <name evidence="3" type="ORF">LPC04_11710</name>
</gene>
<dbReference type="PANTHER" id="PTHR32309:SF13">
    <property type="entry name" value="FERRIC ENTEROBACTIN TRANSPORT PROTEIN FEPE"/>
    <property type="match status" value="1"/>
</dbReference>
<dbReference type="SUPFAM" id="SSF52540">
    <property type="entry name" value="P-loop containing nucleoside triphosphate hydrolases"/>
    <property type="match status" value="1"/>
</dbReference>
<proteinExistence type="predicted"/>
<evidence type="ECO:0000256" key="2">
    <source>
        <dbReference type="ARBA" id="ARBA00022840"/>
    </source>
</evidence>
<keyword evidence="2" id="KW-0067">ATP-binding</keyword>
<dbReference type="GO" id="GO:0004715">
    <property type="term" value="F:non-membrane spanning protein tyrosine kinase activity"/>
    <property type="evidence" value="ECO:0007669"/>
    <property type="project" value="UniProtKB-EC"/>
</dbReference>
<organism evidence="3 4">
    <name type="scientific">Scleromatobacter humisilvae</name>
    <dbReference type="NCBI Taxonomy" id="2897159"/>
    <lineage>
        <taxon>Bacteria</taxon>
        <taxon>Pseudomonadati</taxon>
        <taxon>Pseudomonadota</taxon>
        <taxon>Betaproteobacteria</taxon>
        <taxon>Burkholderiales</taxon>
        <taxon>Sphaerotilaceae</taxon>
        <taxon>Scleromatobacter</taxon>
    </lineage>
</organism>
<evidence type="ECO:0000313" key="3">
    <source>
        <dbReference type="EMBL" id="MCK9686373.1"/>
    </source>
</evidence>